<dbReference type="EMBL" id="JAOG01000003">
    <property type="protein sequence ID" value="EUA53557.1"/>
    <property type="molecule type" value="Genomic_DNA"/>
</dbReference>
<dbReference type="PATRIC" id="fig|1299331.3.peg.5076"/>
<accession>X8CB29</accession>
<dbReference type="GO" id="GO:0008757">
    <property type="term" value="F:S-adenosylmethionine-dependent methyltransferase activity"/>
    <property type="evidence" value="ECO:0007669"/>
    <property type="project" value="InterPro"/>
</dbReference>
<sequence>MEGVTEELPFPDASFDALTARHFIWTLLEPEKAFAEWRRVLAPDATLIADVSLNPHVAGHHYADDVAAALPFRALSDAAPVADALRSAGFEHVRIDLSRDGGEYPRAMLHARAGQ</sequence>
<gene>
    <name evidence="2" type="ORF">I550_5193</name>
</gene>
<reference evidence="2 3" key="1">
    <citation type="submission" date="2013-12" db="EMBL/GenBank/DDBJ databases">
        <authorList>
            <person name="Zelazny A."/>
            <person name="Olivier K."/>
            <person name="Holland S."/>
            <person name="Lenaerts A."/>
            <person name="Ordway D."/>
            <person name="DeGroote M.A."/>
            <person name="Parker T."/>
            <person name="Sizemore C."/>
            <person name="Tallon L.J."/>
            <person name="Sadzewicz L.K."/>
            <person name="Sengamalay N."/>
            <person name="Fraser C.M."/>
            <person name="Hine E."/>
            <person name="Shefchek K.A."/>
            <person name="Das S.P."/>
            <person name="Tettelin H."/>
        </authorList>
    </citation>
    <scope>NUCLEOTIDE SEQUENCE [LARGE SCALE GENOMIC DNA]</scope>
    <source>
        <strain evidence="2 3">1956</strain>
    </source>
</reference>
<evidence type="ECO:0000313" key="2">
    <source>
        <dbReference type="EMBL" id="EUA53557.1"/>
    </source>
</evidence>
<name>X8CB29_MYCIT</name>
<evidence type="ECO:0000259" key="1">
    <source>
        <dbReference type="Pfam" id="PF08241"/>
    </source>
</evidence>
<dbReference type="Proteomes" id="UP000020825">
    <property type="component" value="Unassembled WGS sequence"/>
</dbReference>
<dbReference type="AlphaFoldDB" id="X8CB29"/>
<comment type="caution">
    <text evidence="2">The sequence shown here is derived from an EMBL/GenBank/DDBJ whole genome shotgun (WGS) entry which is preliminary data.</text>
</comment>
<evidence type="ECO:0000313" key="3">
    <source>
        <dbReference type="Proteomes" id="UP000020825"/>
    </source>
</evidence>
<dbReference type="GO" id="GO:0032259">
    <property type="term" value="P:methylation"/>
    <property type="evidence" value="ECO:0007669"/>
    <property type="project" value="UniProtKB-KW"/>
</dbReference>
<proteinExistence type="predicted"/>
<dbReference type="InterPro" id="IPR029063">
    <property type="entry name" value="SAM-dependent_MTases_sf"/>
</dbReference>
<keyword evidence="2" id="KW-0808">Transferase</keyword>
<dbReference type="SUPFAM" id="SSF53335">
    <property type="entry name" value="S-adenosyl-L-methionine-dependent methyltransferases"/>
    <property type="match status" value="1"/>
</dbReference>
<dbReference type="InterPro" id="IPR013216">
    <property type="entry name" value="Methyltransf_11"/>
</dbReference>
<keyword evidence="2" id="KW-0489">Methyltransferase</keyword>
<dbReference type="Gene3D" id="3.40.50.150">
    <property type="entry name" value="Vaccinia Virus protein VP39"/>
    <property type="match status" value="1"/>
</dbReference>
<dbReference type="Pfam" id="PF08241">
    <property type="entry name" value="Methyltransf_11"/>
    <property type="match status" value="1"/>
</dbReference>
<protein>
    <submittedName>
        <fullName evidence="2">Methyltransferase domain protein</fullName>
    </submittedName>
</protein>
<feature type="domain" description="Methyltransferase type 11" evidence="1">
    <location>
        <begin position="3"/>
        <end position="48"/>
    </location>
</feature>
<organism evidence="2 3">
    <name type="scientific">Mycobacterium intracellulare 1956</name>
    <dbReference type="NCBI Taxonomy" id="1299331"/>
    <lineage>
        <taxon>Bacteria</taxon>
        <taxon>Bacillati</taxon>
        <taxon>Actinomycetota</taxon>
        <taxon>Actinomycetes</taxon>
        <taxon>Mycobacteriales</taxon>
        <taxon>Mycobacteriaceae</taxon>
        <taxon>Mycobacterium</taxon>
        <taxon>Mycobacterium avium complex (MAC)</taxon>
    </lineage>
</organism>